<organism evidence="1">
    <name type="scientific">bioreactor metagenome</name>
    <dbReference type="NCBI Taxonomy" id="1076179"/>
    <lineage>
        <taxon>unclassified sequences</taxon>
        <taxon>metagenomes</taxon>
        <taxon>ecological metagenomes</taxon>
    </lineage>
</organism>
<evidence type="ECO:0000313" key="1">
    <source>
        <dbReference type="EMBL" id="MPN18375.1"/>
    </source>
</evidence>
<proteinExistence type="predicted"/>
<comment type="caution">
    <text evidence="1">The sequence shown here is derived from an EMBL/GenBank/DDBJ whole genome shotgun (WGS) entry which is preliminary data.</text>
</comment>
<sequence>MNVQMPFFAPVCGRDGVDRTVPLKSHGADVAGIHDGGDGSEVMMAAIRQAMQAGTGGGGGGGGHAVILCR</sequence>
<gene>
    <name evidence="1" type="ORF">SDC9_165735</name>
</gene>
<dbReference type="EMBL" id="VSSQ01065690">
    <property type="protein sequence ID" value="MPN18375.1"/>
    <property type="molecule type" value="Genomic_DNA"/>
</dbReference>
<reference evidence="1" key="1">
    <citation type="submission" date="2019-08" db="EMBL/GenBank/DDBJ databases">
        <authorList>
            <person name="Kucharzyk K."/>
            <person name="Murdoch R.W."/>
            <person name="Higgins S."/>
            <person name="Loffler F."/>
        </authorList>
    </citation>
    <scope>NUCLEOTIDE SEQUENCE</scope>
</reference>
<accession>A0A645FV73</accession>
<protein>
    <submittedName>
        <fullName evidence="1">Uncharacterized protein</fullName>
    </submittedName>
</protein>
<dbReference type="AlphaFoldDB" id="A0A645FV73"/>
<name>A0A645FV73_9ZZZZ</name>